<accession>A0A6J6GNE9</accession>
<dbReference type="Gene3D" id="3.30.70.1560">
    <property type="entry name" value="Alpha-L RNA-binding motif"/>
    <property type="match status" value="1"/>
</dbReference>
<evidence type="ECO:0000313" key="4">
    <source>
        <dbReference type="EMBL" id="CAB4544629.1"/>
    </source>
</evidence>
<dbReference type="CDD" id="cd02870">
    <property type="entry name" value="PseudoU_synth_RsuA_like"/>
    <property type="match status" value="1"/>
</dbReference>
<dbReference type="InterPro" id="IPR020094">
    <property type="entry name" value="TruA/RsuA/RluB/E/F_N"/>
</dbReference>
<reference evidence="5" key="1">
    <citation type="submission" date="2020-05" db="EMBL/GenBank/DDBJ databases">
        <authorList>
            <person name="Chiriac C."/>
            <person name="Salcher M."/>
            <person name="Ghai R."/>
            <person name="Kavagutti S V."/>
        </authorList>
    </citation>
    <scope>NUCLEOTIDE SEQUENCE</scope>
</reference>
<dbReference type="AlphaFoldDB" id="A0A6J6GNE9"/>
<keyword evidence="2" id="KW-0413">Isomerase</keyword>
<comment type="similarity">
    <text evidence="1">Belongs to the pseudouridine synthase RsuA family.</text>
</comment>
<dbReference type="Pfam" id="PF00849">
    <property type="entry name" value="PseudoU_synth_2"/>
    <property type="match status" value="1"/>
</dbReference>
<evidence type="ECO:0000313" key="5">
    <source>
        <dbReference type="EMBL" id="CAB4602841.1"/>
    </source>
</evidence>
<proteinExistence type="inferred from homology"/>
<dbReference type="EMBL" id="CAEZSN010000071">
    <property type="protein sequence ID" value="CAB4544629.1"/>
    <property type="molecule type" value="Genomic_DNA"/>
</dbReference>
<dbReference type="SUPFAM" id="SSF55120">
    <property type="entry name" value="Pseudouridine synthase"/>
    <property type="match status" value="1"/>
</dbReference>
<dbReference type="Gene3D" id="3.30.70.580">
    <property type="entry name" value="Pseudouridine synthase I, catalytic domain, N-terminal subdomain"/>
    <property type="match status" value="1"/>
</dbReference>
<sequence>MRTVTLTSNNEPIRLQKALAAAGIASRRACEDLIVQGQVKINGKLVTELGTRVDVEKDRVTVRGVPVVFDTGRVYLALNKPKGVISTMADEEGRPDLTQFVLDYDRVFNVGRLDGETTGLLIMTNDGDLANKLSHPKFGVEKTYVALTHGFATDETIHKLLSGFDLEDGFIKADRARIVDQAKGHTLIEIVLHSGRNRIVRRMFEYINLPVVDLVRKQFGPIHLGGLKLGHTRQLSKLEIGALLKFAEGVKPRTPRPRDKTAAAKKRR</sequence>
<dbReference type="InterPro" id="IPR006145">
    <property type="entry name" value="PsdUridine_synth_RsuA/RluA"/>
</dbReference>
<dbReference type="EMBL" id="CAEZUR010000014">
    <property type="protein sequence ID" value="CAB4602841.1"/>
    <property type="molecule type" value="Genomic_DNA"/>
</dbReference>
<evidence type="ECO:0000259" key="3">
    <source>
        <dbReference type="SMART" id="SM00363"/>
    </source>
</evidence>
<protein>
    <submittedName>
        <fullName evidence="5">Unannotated protein</fullName>
    </submittedName>
</protein>
<dbReference type="SUPFAM" id="SSF55174">
    <property type="entry name" value="Alpha-L RNA-binding motif"/>
    <property type="match status" value="1"/>
</dbReference>
<evidence type="ECO:0000256" key="1">
    <source>
        <dbReference type="ARBA" id="ARBA00008348"/>
    </source>
</evidence>
<dbReference type="InterPro" id="IPR050343">
    <property type="entry name" value="RsuA_PseudoU_synthase"/>
</dbReference>
<feature type="domain" description="RNA-binding S4" evidence="3">
    <location>
        <begin position="13"/>
        <end position="73"/>
    </location>
</feature>
<dbReference type="Gene3D" id="3.10.290.10">
    <property type="entry name" value="RNA-binding S4 domain"/>
    <property type="match status" value="1"/>
</dbReference>
<evidence type="ECO:0000256" key="2">
    <source>
        <dbReference type="ARBA" id="ARBA00023235"/>
    </source>
</evidence>
<organism evidence="5">
    <name type="scientific">freshwater metagenome</name>
    <dbReference type="NCBI Taxonomy" id="449393"/>
    <lineage>
        <taxon>unclassified sequences</taxon>
        <taxon>metagenomes</taxon>
        <taxon>ecological metagenomes</taxon>
    </lineage>
</organism>
<dbReference type="GO" id="GO:0001522">
    <property type="term" value="P:pseudouridine synthesis"/>
    <property type="evidence" value="ECO:0007669"/>
    <property type="project" value="InterPro"/>
</dbReference>
<name>A0A6J6GNE9_9ZZZZ</name>
<dbReference type="InterPro" id="IPR036986">
    <property type="entry name" value="S4_RNA-bd_sf"/>
</dbReference>
<dbReference type="InterPro" id="IPR000748">
    <property type="entry name" value="PsdUridine_synth_RsuA/RluB/E/F"/>
</dbReference>
<dbReference type="InterPro" id="IPR020103">
    <property type="entry name" value="PsdUridine_synth_cat_dom_sf"/>
</dbReference>
<dbReference type="SMART" id="SM00363">
    <property type="entry name" value="S4"/>
    <property type="match status" value="1"/>
</dbReference>
<gene>
    <name evidence="4" type="ORF">UFOPK1433_00714</name>
    <name evidence="5" type="ORF">UFOPK1843_00280</name>
</gene>
<dbReference type="InterPro" id="IPR002942">
    <property type="entry name" value="S4_RNA-bd"/>
</dbReference>
<dbReference type="InterPro" id="IPR018496">
    <property type="entry name" value="PsdUridine_synth_RsuA/RluB_CS"/>
</dbReference>
<dbReference type="InterPro" id="IPR042092">
    <property type="entry name" value="PsdUridine_s_RsuA/RluB/E/F_cat"/>
</dbReference>
<dbReference type="PANTHER" id="PTHR47683">
    <property type="entry name" value="PSEUDOURIDINE SYNTHASE FAMILY PROTEIN-RELATED"/>
    <property type="match status" value="1"/>
</dbReference>
<dbReference type="NCBIfam" id="TIGR00093">
    <property type="entry name" value="pseudouridine synthase"/>
    <property type="match status" value="1"/>
</dbReference>
<dbReference type="Pfam" id="PF01479">
    <property type="entry name" value="S4"/>
    <property type="match status" value="1"/>
</dbReference>
<dbReference type="FunFam" id="3.10.290.10:FF:000003">
    <property type="entry name" value="Pseudouridine synthase"/>
    <property type="match status" value="1"/>
</dbReference>
<dbReference type="PROSITE" id="PS50889">
    <property type="entry name" value="S4"/>
    <property type="match status" value="1"/>
</dbReference>
<dbReference type="CDD" id="cd00165">
    <property type="entry name" value="S4"/>
    <property type="match status" value="1"/>
</dbReference>
<dbReference type="PANTHER" id="PTHR47683:SF2">
    <property type="entry name" value="RNA-BINDING S4 DOMAIN-CONTAINING PROTEIN"/>
    <property type="match status" value="1"/>
</dbReference>
<dbReference type="PROSITE" id="PS01149">
    <property type="entry name" value="PSI_RSU"/>
    <property type="match status" value="1"/>
</dbReference>
<dbReference type="GO" id="GO:0003723">
    <property type="term" value="F:RNA binding"/>
    <property type="evidence" value="ECO:0007669"/>
    <property type="project" value="InterPro"/>
</dbReference>
<dbReference type="GO" id="GO:0006364">
    <property type="term" value="P:rRNA processing"/>
    <property type="evidence" value="ECO:0007669"/>
    <property type="project" value="UniProtKB-ARBA"/>
</dbReference>
<dbReference type="GO" id="GO:0009982">
    <property type="term" value="F:pseudouridine synthase activity"/>
    <property type="evidence" value="ECO:0007669"/>
    <property type="project" value="InterPro"/>
</dbReference>